<feature type="non-terminal residue" evidence="2">
    <location>
        <position position="350"/>
    </location>
</feature>
<dbReference type="STRING" id="1655612.ABS10_01200"/>
<dbReference type="AlphaFoldDB" id="A0A0R2U2W1"/>
<dbReference type="InterPro" id="IPR018168">
    <property type="entry name" value="Ubi_Hdrlase_CS"/>
</dbReference>
<accession>A0A0R2U2W1</accession>
<reference evidence="2 3" key="1">
    <citation type="submission" date="2015-10" db="EMBL/GenBank/DDBJ databases">
        <title>Metagenome-Assembled Genomes uncover a global brackish microbiome.</title>
        <authorList>
            <person name="Hugerth L.W."/>
            <person name="Larsson J."/>
            <person name="Alneberg J."/>
            <person name="Lindh M.V."/>
            <person name="Legrand C."/>
            <person name="Pinhassi J."/>
            <person name="Andersson A.F."/>
        </authorList>
    </citation>
    <scope>NUCLEOTIDE SEQUENCE [LARGE SCALE GENOMIC DNA]</scope>
    <source>
        <strain evidence="2">BACL1 MAG-120820-bin45</strain>
    </source>
</reference>
<proteinExistence type="predicted"/>
<dbReference type="Pfam" id="PF01494">
    <property type="entry name" value="FAD_binding_3"/>
    <property type="match status" value="1"/>
</dbReference>
<evidence type="ECO:0000259" key="1">
    <source>
        <dbReference type="Pfam" id="PF01494"/>
    </source>
</evidence>
<dbReference type="Proteomes" id="UP000051027">
    <property type="component" value="Unassembled WGS sequence"/>
</dbReference>
<sequence>LMKQSVLISGGGIVGTFLGIELASRNIPFKIIEKYLSEPSEFDGIRSLTLNSTTHDRLKALGVETAPSMIQEMRVLDGLGTGNLSFAAQEANLDCLAAVVNFAELRNTLLQKVSDMIIPSQEIASFRSHQSGITAVLSDDSELEASLLVIAEGRNSKLAELISPQKNQKNYHQIARTFLAQIPGLETDQAVQIFYEREIFALMPYNTGDTQNTFSVVWSVPEEMRAPESQDEIFDELSKFEKKLACKIDPISKILTFPLFAHHLNEYCDEGICVIADSAHSIHPLAGQGINLGLADASILAEEIERGFNAGQNIGHIAFLKKYELRRKAINATMLNGVDLIFKIFQQDNP</sequence>
<name>A0A0R2U2W1_9GAMM</name>
<feature type="domain" description="FAD-binding" evidence="1">
    <location>
        <begin position="5"/>
        <end position="332"/>
    </location>
</feature>
<evidence type="ECO:0000313" key="2">
    <source>
        <dbReference type="EMBL" id="KRO93406.1"/>
    </source>
</evidence>
<dbReference type="InterPro" id="IPR036188">
    <property type="entry name" value="FAD/NAD-bd_sf"/>
</dbReference>
<dbReference type="InterPro" id="IPR051205">
    <property type="entry name" value="UbiH/COQ6_monooxygenase"/>
</dbReference>
<dbReference type="GO" id="GO:0071949">
    <property type="term" value="F:FAD binding"/>
    <property type="evidence" value="ECO:0007669"/>
    <property type="project" value="InterPro"/>
</dbReference>
<dbReference type="SUPFAM" id="SSF51905">
    <property type="entry name" value="FAD/NAD(P)-binding domain"/>
    <property type="match status" value="1"/>
</dbReference>
<dbReference type="PANTHER" id="PTHR43876">
    <property type="entry name" value="UBIQUINONE BIOSYNTHESIS MONOOXYGENASE COQ6, MITOCHONDRIAL"/>
    <property type="match status" value="1"/>
</dbReference>
<feature type="non-terminal residue" evidence="2">
    <location>
        <position position="1"/>
    </location>
</feature>
<organism evidence="2 3">
    <name type="scientific">SAR86 cluster bacterium BACL1 MAG-120820-bin45</name>
    <dbReference type="NCBI Taxonomy" id="1655612"/>
    <lineage>
        <taxon>Bacteria</taxon>
        <taxon>Pseudomonadati</taxon>
        <taxon>Pseudomonadota</taxon>
        <taxon>Gammaproteobacteria</taxon>
        <taxon>SAR86 cluster</taxon>
    </lineage>
</organism>
<dbReference type="EMBL" id="LICS01000206">
    <property type="protein sequence ID" value="KRO93406.1"/>
    <property type="molecule type" value="Genomic_DNA"/>
</dbReference>
<dbReference type="Gene3D" id="3.50.50.60">
    <property type="entry name" value="FAD/NAD(P)-binding domain"/>
    <property type="match status" value="2"/>
</dbReference>
<evidence type="ECO:0000313" key="3">
    <source>
        <dbReference type="Proteomes" id="UP000051027"/>
    </source>
</evidence>
<gene>
    <name evidence="2" type="ORF">ABS10_01200</name>
</gene>
<dbReference type="PANTHER" id="PTHR43876:SF7">
    <property type="entry name" value="UBIQUINONE BIOSYNTHESIS MONOOXYGENASE COQ6, MITOCHONDRIAL"/>
    <property type="match status" value="1"/>
</dbReference>
<comment type="caution">
    <text evidence="2">The sequence shown here is derived from an EMBL/GenBank/DDBJ whole genome shotgun (WGS) entry which is preliminary data.</text>
</comment>
<dbReference type="PROSITE" id="PS01304">
    <property type="entry name" value="UBIH"/>
    <property type="match status" value="1"/>
</dbReference>
<dbReference type="InterPro" id="IPR002938">
    <property type="entry name" value="FAD-bd"/>
</dbReference>
<protein>
    <recommendedName>
        <fullName evidence="1">FAD-binding domain-containing protein</fullName>
    </recommendedName>
</protein>
<dbReference type="PRINTS" id="PR00420">
    <property type="entry name" value="RNGMNOXGNASE"/>
</dbReference>